<evidence type="ECO:0008006" key="3">
    <source>
        <dbReference type="Google" id="ProtNLM"/>
    </source>
</evidence>
<accession>A0ABQ8BQD9</accession>
<evidence type="ECO:0000313" key="1">
    <source>
        <dbReference type="EMBL" id="KAH0906475.1"/>
    </source>
</evidence>
<dbReference type="Proteomes" id="UP000824890">
    <property type="component" value="Unassembled WGS sequence"/>
</dbReference>
<keyword evidence="2" id="KW-1185">Reference proteome</keyword>
<sequence>MTNGGKIHAFAKINQMYRAQRNLPIGEWRFIENFTVTAAGDQYRTTSQYKMTIIASYDDFGNGKLKTYLLIVYVFLNIIGEVFELGRVQTVKVHDKDSNILQFGCVTLSEFVLILLETGFDVIHVAYGENMFEQFEPHIESGNDQMLICLIPFPKSSIFRGIKPSIKMISKTSFISVYKMCLSCQLGSIKITNAFDASVVTRNPTMQKAIDFKQNMFQDDLPLAIYDKNDKKVIKKQVEDWNEIEVRSISEDGS</sequence>
<organism evidence="1 2">
    <name type="scientific">Brassica napus</name>
    <name type="common">Rape</name>
    <dbReference type="NCBI Taxonomy" id="3708"/>
    <lineage>
        <taxon>Eukaryota</taxon>
        <taxon>Viridiplantae</taxon>
        <taxon>Streptophyta</taxon>
        <taxon>Embryophyta</taxon>
        <taxon>Tracheophyta</taxon>
        <taxon>Spermatophyta</taxon>
        <taxon>Magnoliopsida</taxon>
        <taxon>eudicotyledons</taxon>
        <taxon>Gunneridae</taxon>
        <taxon>Pentapetalae</taxon>
        <taxon>rosids</taxon>
        <taxon>malvids</taxon>
        <taxon>Brassicales</taxon>
        <taxon>Brassicaceae</taxon>
        <taxon>Brassiceae</taxon>
        <taxon>Brassica</taxon>
    </lineage>
</organism>
<gene>
    <name evidence="1" type="ORF">HID58_038302</name>
</gene>
<comment type="caution">
    <text evidence="1">The sequence shown here is derived from an EMBL/GenBank/DDBJ whole genome shotgun (WGS) entry which is preliminary data.</text>
</comment>
<protein>
    <recommendedName>
        <fullName evidence="3">DUF223 domain-containing protein</fullName>
    </recommendedName>
</protein>
<dbReference type="EMBL" id="JAGKQM010000010">
    <property type="protein sequence ID" value="KAH0906475.1"/>
    <property type="molecule type" value="Genomic_DNA"/>
</dbReference>
<name>A0ABQ8BQD9_BRANA</name>
<evidence type="ECO:0000313" key="2">
    <source>
        <dbReference type="Proteomes" id="UP000824890"/>
    </source>
</evidence>
<proteinExistence type="predicted"/>
<reference evidence="1 2" key="1">
    <citation type="submission" date="2021-05" db="EMBL/GenBank/DDBJ databases">
        <title>Genome Assembly of Synthetic Allotetraploid Brassica napus Reveals Homoeologous Exchanges between Subgenomes.</title>
        <authorList>
            <person name="Davis J.T."/>
        </authorList>
    </citation>
    <scope>NUCLEOTIDE SEQUENCE [LARGE SCALE GENOMIC DNA]</scope>
    <source>
        <strain evidence="2">cv. Da-Ae</strain>
        <tissue evidence="1">Seedling</tissue>
    </source>
</reference>